<evidence type="ECO:0000256" key="1">
    <source>
        <dbReference type="ARBA" id="ARBA00011073"/>
    </source>
</evidence>
<reference evidence="7 8" key="1">
    <citation type="submission" date="2023-05" db="EMBL/GenBank/DDBJ databases">
        <title>A 100% complete, gapless, phased diploid assembly of the Scenedesmus obliquus UTEX 3031 genome.</title>
        <authorList>
            <person name="Biondi T.C."/>
            <person name="Hanschen E.R."/>
            <person name="Kwon T."/>
            <person name="Eng W."/>
            <person name="Kruse C.P.S."/>
            <person name="Koehler S.I."/>
            <person name="Kunde Y."/>
            <person name="Gleasner C.D."/>
            <person name="You Mak K.T."/>
            <person name="Polle J."/>
            <person name="Hovde B.T."/>
            <person name="Starkenburg S.R."/>
        </authorList>
    </citation>
    <scope>NUCLEOTIDE SEQUENCE [LARGE SCALE GENOMIC DNA]</scope>
    <source>
        <strain evidence="7 8">DOE0152z</strain>
    </source>
</reference>
<dbReference type="InterPro" id="IPR015500">
    <property type="entry name" value="Peptidase_S8_subtilisin-rel"/>
</dbReference>
<evidence type="ECO:0000256" key="5">
    <source>
        <dbReference type="PROSITE-ProRule" id="PRU01240"/>
    </source>
</evidence>
<proteinExistence type="inferred from homology"/>
<dbReference type="PANTHER" id="PTHR43806:SF11">
    <property type="entry name" value="CEREVISIN-RELATED"/>
    <property type="match status" value="1"/>
</dbReference>
<evidence type="ECO:0000256" key="2">
    <source>
        <dbReference type="ARBA" id="ARBA00022670"/>
    </source>
</evidence>
<keyword evidence="2 5" id="KW-0645">Protease</keyword>
<dbReference type="PROSITE" id="PS51892">
    <property type="entry name" value="SUBTILASE"/>
    <property type="match status" value="1"/>
</dbReference>
<dbReference type="PANTHER" id="PTHR43806">
    <property type="entry name" value="PEPTIDASE S8"/>
    <property type="match status" value="1"/>
</dbReference>
<dbReference type="CDD" id="cd07473">
    <property type="entry name" value="Peptidases_S8_Subtilisin_like"/>
    <property type="match status" value="1"/>
</dbReference>
<feature type="active site" description="Charge relay system" evidence="5">
    <location>
        <position position="393"/>
    </location>
</feature>
<dbReference type="Pfam" id="PF00082">
    <property type="entry name" value="Peptidase_S8"/>
    <property type="match status" value="1"/>
</dbReference>
<evidence type="ECO:0000313" key="8">
    <source>
        <dbReference type="Proteomes" id="UP001244341"/>
    </source>
</evidence>
<feature type="active site" description="Charge relay system" evidence="5">
    <location>
        <position position="226"/>
    </location>
</feature>
<dbReference type="InterPro" id="IPR022398">
    <property type="entry name" value="Peptidase_S8_His-AS"/>
</dbReference>
<organism evidence="7 8">
    <name type="scientific">Tetradesmus obliquus</name>
    <name type="common">Green alga</name>
    <name type="synonym">Acutodesmus obliquus</name>
    <dbReference type="NCBI Taxonomy" id="3088"/>
    <lineage>
        <taxon>Eukaryota</taxon>
        <taxon>Viridiplantae</taxon>
        <taxon>Chlorophyta</taxon>
        <taxon>core chlorophytes</taxon>
        <taxon>Chlorophyceae</taxon>
        <taxon>CS clade</taxon>
        <taxon>Sphaeropleales</taxon>
        <taxon>Scenedesmaceae</taxon>
        <taxon>Tetradesmus</taxon>
    </lineage>
</organism>
<dbReference type="Proteomes" id="UP001244341">
    <property type="component" value="Chromosome 8b"/>
</dbReference>
<keyword evidence="8" id="KW-1185">Reference proteome</keyword>
<evidence type="ECO:0000313" key="7">
    <source>
        <dbReference type="EMBL" id="WIA17105.1"/>
    </source>
</evidence>
<comment type="similarity">
    <text evidence="1 5">Belongs to the peptidase S8 family.</text>
</comment>
<dbReference type="InterPro" id="IPR036852">
    <property type="entry name" value="Peptidase_S8/S53_dom_sf"/>
</dbReference>
<name>A0ABY8U7B5_TETOB</name>
<dbReference type="PROSITE" id="PS00137">
    <property type="entry name" value="SUBTILASE_HIS"/>
    <property type="match status" value="1"/>
</dbReference>
<keyword evidence="4 5" id="KW-0720">Serine protease</keyword>
<dbReference type="EMBL" id="CP126215">
    <property type="protein sequence ID" value="WIA17105.1"/>
    <property type="molecule type" value="Genomic_DNA"/>
</dbReference>
<gene>
    <name evidence="7" type="ORF">OEZ85_014000</name>
</gene>
<dbReference type="PRINTS" id="PR00723">
    <property type="entry name" value="SUBTILISIN"/>
</dbReference>
<dbReference type="PROSITE" id="PS00138">
    <property type="entry name" value="SUBTILASE_SER"/>
    <property type="match status" value="1"/>
</dbReference>
<dbReference type="Gene3D" id="3.40.50.200">
    <property type="entry name" value="Peptidase S8/S53 domain"/>
    <property type="match status" value="1"/>
</dbReference>
<dbReference type="InterPro" id="IPR023828">
    <property type="entry name" value="Peptidase_S8_Ser-AS"/>
</dbReference>
<keyword evidence="3 5" id="KW-0378">Hydrolase</keyword>
<accession>A0ABY8U7B5</accession>
<dbReference type="InterPro" id="IPR034204">
    <property type="entry name" value="PfSUB1-like_cat_dom"/>
</dbReference>
<feature type="domain" description="Peptidase S8/S53" evidence="6">
    <location>
        <begin position="152"/>
        <end position="434"/>
    </location>
</feature>
<dbReference type="InterPro" id="IPR050131">
    <property type="entry name" value="Peptidase_S8_subtilisin-like"/>
</dbReference>
<evidence type="ECO:0000259" key="6">
    <source>
        <dbReference type="Pfam" id="PF00082"/>
    </source>
</evidence>
<feature type="active site" description="Charge relay system" evidence="5">
    <location>
        <position position="160"/>
    </location>
</feature>
<protein>
    <recommendedName>
        <fullName evidence="6">Peptidase S8/S53 domain-containing protein</fullName>
    </recommendedName>
</protein>
<dbReference type="SUPFAM" id="SSF52743">
    <property type="entry name" value="Subtilisin-like"/>
    <property type="match status" value="1"/>
</dbReference>
<evidence type="ECO:0000256" key="4">
    <source>
        <dbReference type="ARBA" id="ARBA00022825"/>
    </source>
</evidence>
<dbReference type="InterPro" id="IPR000209">
    <property type="entry name" value="Peptidase_S8/S53_dom"/>
</dbReference>
<evidence type="ECO:0000256" key="3">
    <source>
        <dbReference type="ARBA" id="ARBA00022801"/>
    </source>
</evidence>
<sequence>MPPGEEKALPAGQAGALGRREDAFDAAFKLVDNELLVKFKPGVSKGNRGKALGKAKAEERRMLWASDAVGATGGDLVLVKVTDNKAGRVGLKAAAADIKQDPDVDYVEPNYIYTTQAVESDPYLGELWGMQATTVGGANATGAWTSGSSSCDGVVIGVIDEGMQVLHPDLSASIWTNPREAAGESGVDEDNNTYVDDVNGWDFVFNDASVFDGTGSSGGVAGADSHGTHVAGTIGAVGNNGLGVSGVCQSGLKIISAKFLGTNGGTTDNAVLALRYLLELKANYNLPGLVATSNSWGGGGYSHTLFDAISAHNNAGILFVAAAGNAARDTDRFISYPSCYNLPNIISVGSITSTGAISSFSNYGATSVDLFAPGSGILSTYPVNNYASMSGTSMAAPHVTGAVALYAAAYNKASGVEDLWPTAPQIKAAVMDTGTCNAAYDNKCVSRRRLNVGKLIDNVTNPYSSNPPCPPLPVTNKGGKKRMATTIKLYEQNTDSTGKWWYAWAQVAAVDAKTGQPIQGVVFSGTWSISPDNDWSNDYWAEFPYSVIVDTAYFTDGWTDSEWIPIAETAKAWWPDRHTSNYAGARVTFTLNAAEHPDYEWDTAGPRRSARRAVSATSRRH</sequence>